<reference evidence="1 2" key="1">
    <citation type="submission" date="2016-05" db="EMBL/GenBank/DDBJ databases">
        <title>Genomic and physiological characterization of Planctopirus sp. isolated from fresh water lake.</title>
        <authorList>
            <person name="Subhash Y."/>
            <person name="Ramana C."/>
        </authorList>
    </citation>
    <scope>NUCLEOTIDE SEQUENCE [LARGE SCALE GENOMIC DNA]</scope>
    <source>
        <strain evidence="1 2">JC280</strain>
    </source>
</reference>
<accession>A0A1C3ET61</accession>
<protein>
    <submittedName>
        <fullName evidence="1">Uncharacterized protein</fullName>
    </submittedName>
</protein>
<proteinExistence type="predicted"/>
<keyword evidence="2" id="KW-1185">Reference proteome</keyword>
<name>A0A1C3ET61_9PLAN</name>
<evidence type="ECO:0000313" key="1">
    <source>
        <dbReference type="EMBL" id="ODA36389.1"/>
    </source>
</evidence>
<gene>
    <name evidence="1" type="ORF">A6X21_16460</name>
</gene>
<dbReference type="AlphaFoldDB" id="A0A1C3ET61"/>
<organism evidence="1 2">
    <name type="scientific">Planctopirus hydrillae</name>
    <dbReference type="NCBI Taxonomy" id="1841610"/>
    <lineage>
        <taxon>Bacteria</taxon>
        <taxon>Pseudomonadati</taxon>
        <taxon>Planctomycetota</taxon>
        <taxon>Planctomycetia</taxon>
        <taxon>Planctomycetales</taxon>
        <taxon>Planctomycetaceae</taxon>
        <taxon>Planctopirus</taxon>
    </lineage>
</organism>
<comment type="caution">
    <text evidence="1">The sequence shown here is derived from an EMBL/GenBank/DDBJ whole genome shotgun (WGS) entry which is preliminary data.</text>
</comment>
<evidence type="ECO:0000313" key="2">
    <source>
        <dbReference type="Proteomes" id="UP000094828"/>
    </source>
</evidence>
<dbReference type="EMBL" id="LYDR01000027">
    <property type="protein sequence ID" value="ODA36389.1"/>
    <property type="molecule type" value="Genomic_DNA"/>
</dbReference>
<dbReference type="Proteomes" id="UP000094828">
    <property type="component" value="Unassembled WGS sequence"/>
</dbReference>
<sequence>MRFPGNNSVLLVAKTCLPSINTGRLQAWHTDRPDFVESEFITSSSPAIGDVTLSKWCADELSCWFR</sequence>